<name>X1EA71_9ZZZZ</name>
<dbReference type="EMBL" id="BARU01002634">
    <property type="protein sequence ID" value="GAH30181.1"/>
    <property type="molecule type" value="Genomic_DNA"/>
</dbReference>
<proteinExistence type="predicted"/>
<comment type="caution">
    <text evidence="1">The sequence shown here is derived from an EMBL/GenBank/DDBJ whole genome shotgun (WGS) entry which is preliminary data.</text>
</comment>
<reference evidence="1" key="1">
    <citation type="journal article" date="2014" name="Front. Microbiol.">
        <title>High frequency of phylogenetically diverse reductive dehalogenase-homologous genes in deep subseafloor sedimentary metagenomes.</title>
        <authorList>
            <person name="Kawai M."/>
            <person name="Futagami T."/>
            <person name="Toyoda A."/>
            <person name="Takaki Y."/>
            <person name="Nishi S."/>
            <person name="Hori S."/>
            <person name="Arai W."/>
            <person name="Tsubouchi T."/>
            <person name="Morono Y."/>
            <person name="Uchiyama I."/>
            <person name="Ito T."/>
            <person name="Fujiyama A."/>
            <person name="Inagaki F."/>
            <person name="Takami H."/>
        </authorList>
    </citation>
    <scope>NUCLEOTIDE SEQUENCE</scope>
    <source>
        <strain evidence="1">Expedition CK06-06</strain>
    </source>
</reference>
<accession>X1EA71</accession>
<protein>
    <submittedName>
        <fullName evidence="1">Uncharacterized protein</fullName>
    </submittedName>
</protein>
<sequence length="57" mass="6358">MRYGAFLEVKAGTLESALATKRMPVCHGIVTDVDVMFPAGAAGLVYLQIWYHERQVF</sequence>
<evidence type="ECO:0000313" key="1">
    <source>
        <dbReference type="EMBL" id="GAH30181.1"/>
    </source>
</evidence>
<dbReference type="AlphaFoldDB" id="X1EA71"/>
<organism evidence="1">
    <name type="scientific">marine sediment metagenome</name>
    <dbReference type="NCBI Taxonomy" id="412755"/>
    <lineage>
        <taxon>unclassified sequences</taxon>
        <taxon>metagenomes</taxon>
        <taxon>ecological metagenomes</taxon>
    </lineage>
</organism>
<feature type="non-terminal residue" evidence="1">
    <location>
        <position position="57"/>
    </location>
</feature>
<gene>
    <name evidence="1" type="ORF">S03H2_06128</name>
</gene>